<proteinExistence type="predicted"/>
<accession>A0A426Z3R9</accession>
<evidence type="ECO:0000313" key="2">
    <source>
        <dbReference type="Proteomes" id="UP000287651"/>
    </source>
</evidence>
<protein>
    <submittedName>
        <fullName evidence="1">Uncharacterized protein</fullName>
    </submittedName>
</protein>
<reference evidence="1 2" key="1">
    <citation type="journal article" date="2014" name="Agronomy (Basel)">
        <title>A Draft Genome Sequence for Ensete ventricosum, the Drought-Tolerant Tree Against Hunger.</title>
        <authorList>
            <person name="Harrison J."/>
            <person name="Moore K.A."/>
            <person name="Paszkiewicz K."/>
            <person name="Jones T."/>
            <person name="Grant M."/>
            <person name="Ambacheew D."/>
            <person name="Muzemil S."/>
            <person name="Studholme D.J."/>
        </authorList>
    </citation>
    <scope>NUCLEOTIDE SEQUENCE [LARGE SCALE GENOMIC DNA]</scope>
</reference>
<dbReference type="Proteomes" id="UP000287651">
    <property type="component" value="Unassembled WGS sequence"/>
</dbReference>
<dbReference type="EMBL" id="AMZH03008588">
    <property type="protein sequence ID" value="RRT58624.1"/>
    <property type="molecule type" value="Genomic_DNA"/>
</dbReference>
<evidence type="ECO:0000313" key="1">
    <source>
        <dbReference type="EMBL" id="RRT58624.1"/>
    </source>
</evidence>
<dbReference type="AlphaFoldDB" id="A0A426Z3R9"/>
<organism evidence="1 2">
    <name type="scientific">Ensete ventricosum</name>
    <name type="common">Abyssinian banana</name>
    <name type="synonym">Musa ensete</name>
    <dbReference type="NCBI Taxonomy" id="4639"/>
    <lineage>
        <taxon>Eukaryota</taxon>
        <taxon>Viridiplantae</taxon>
        <taxon>Streptophyta</taxon>
        <taxon>Embryophyta</taxon>
        <taxon>Tracheophyta</taxon>
        <taxon>Spermatophyta</taxon>
        <taxon>Magnoliopsida</taxon>
        <taxon>Liliopsida</taxon>
        <taxon>Zingiberales</taxon>
        <taxon>Musaceae</taxon>
        <taxon>Ensete</taxon>
    </lineage>
</organism>
<sequence>MVRVTEELDCFNAHIRLKEPDKSEDKAEGGTSVKSSTPYFHEGRALIVQWAKEVENAKVKLLAFQKFNGSGKANLSS</sequence>
<comment type="caution">
    <text evidence="1">The sequence shown here is derived from an EMBL/GenBank/DDBJ whole genome shotgun (WGS) entry which is preliminary data.</text>
</comment>
<gene>
    <name evidence="1" type="ORF">B296_00003475</name>
</gene>
<name>A0A426Z3R9_ENSVE</name>